<comment type="subunit">
    <text evidence="3">Interacts with GyrB.</text>
</comment>
<evidence type="ECO:0000313" key="5">
    <source>
        <dbReference type="EMBL" id="NVZ10813.1"/>
    </source>
</evidence>
<feature type="binding site" evidence="3">
    <location>
        <position position="7"/>
    </location>
    <ligand>
        <name>Zn(2+)</name>
        <dbReference type="ChEBI" id="CHEBI:29105"/>
    </ligand>
</feature>
<dbReference type="GO" id="GO:0008270">
    <property type="term" value="F:zinc ion binding"/>
    <property type="evidence" value="ECO:0007669"/>
    <property type="project" value="UniProtKB-UniRule"/>
</dbReference>
<evidence type="ECO:0000256" key="1">
    <source>
        <dbReference type="ARBA" id="ARBA00022723"/>
    </source>
</evidence>
<dbReference type="AlphaFoldDB" id="A0A850RPH4"/>
<dbReference type="SUPFAM" id="SSF57716">
    <property type="entry name" value="Glucocorticoid receptor-like (DNA-binding domain)"/>
    <property type="match status" value="1"/>
</dbReference>
<keyword evidence="6" id="KW-1185">Reference proteome</keyword>
<dbReference type="Proteomes" id="UP000592294">
    <property type="component" value="Unassembled WGS sequence"/>
</dbReference>
<name>A0A850RPH4_9GAMM</name>
<keyword evidence="1 3" id="KW-0479">Metal-binding</keyword>
<dbReference type="RefSeq" id="WP_176977575.1">
    <property type="nucleotide sequence ID" value="NZ_JABZEO010000012.1"/>
</dbReference>
<sequence>MVKTVECPHCGKPVPWTPDSRWRPFCSERCRLIDLGDWLEERHRLPADDDEAPSEDAPDATEAPVRH</sequence>
<comment type="similarity">
    <text evidence="3">Belongs to the DNA gyrase inhibitor YacG family.</text>
</comment>
<feature type="binding site" evidence="3">
    <location>
        <position position="30"/>
    </location>
    <ligand>
        <name>Zn(2+)</name>
        <dbReference type="ChEBI" id="CHEBI:29105"/>
    </ligand>
</feature>
<dbReference type="Gene3D" id="3.30.50.10">
    <property type="entry name" value="Erythroid Transcription Factor GATA-1, subunit A"/>
    <property type="match status" value="1"/>
</dbReference>
<dbReference type="PANTHER" id="PTHR36150:SF1">
    <property type="entry name" value="DNA GYRASE INHIBITOR YACG"/>
    <property type="match status" value="1"/>
</dbReference>
<feature type="binding site" evidence="3">
    <location>
        <position position="26"/>
    </location>
    <ligand>
        <name>Zn(2+)</name>
        <dbReference type="ChEBI" id="CHEBI:29105"/>
    </ligand>
</feature>
<comment type="cofactor">
    <cofactor evidence="3">
        <name>Zn(2+)</name>
        <dbReference type="ChEBI" id="CHEBI:29105"/>
    </cofactor>
    <text evidence="3">Binds 1 zinc ion.</text>
</comment>
<evidence type="ECO:0000256" key="3">
    <source>
        <dbReference type="HAMAP-Rule" id="MF_00649"/>
    </source>
</evidence>
<gene>
    <name evidence="3" type="primary">yacG</name>
    <name evidence="5" type="ORF">HW932_16230</name>
</gene>
<dbReference type="HAMAP" id="MF_00649">
    <property type="entry name" value="DNA_gyrase_inhibitor_YacG"/>
    <property type="match status" value="1"/>
</dbReference>
<dbReference type="Pfam" id="PF03884">
    <property type="entry name" value="YacG"/>
    <property type="match status" value="1"/>
</dbReference>
<reference evidence="5 6" key="1">
    <citation type="submission" date="2020-06" db="EMBL/GenBank/DDBJ databases">
        <title>Whole-genome sequence of Allochromatium humboldtianum DSM 21881, type strain.</title>
        <authorList>
            <person name="Kyndt J.A."/>
            <person name="Meyer T.E."/>
        </authorList>
    </citation>
    <scope>NUCLEOTIDE SEQUENCE [LARGE SCALE GENOMIC DNA]</scope>
    <source>
        <strain evidence="5 6">DSM 21881</strain>
    </source>
</reference>
<proteinExistence type="inferred from homology"/>
<protein>
    <recommendedName>
        <fullName evidence="3">DNA gyrase inhibitor YacG</fullName>
    </recommendedName>
</protein>
<dbReference type="PANTHER" id="PTHR36150">
    <property type="entry name" value="DNA GYRASE INHIBITOR YACG"/>
    <property type="match status" value="1"/>
</dbReference>
<dbReference type="EMBL" id="JABZEO010000012">
    <property type="protein sequence ID" value="NVZ10813.1"/>
    <property type="molecule type" value="Genomic_DNA"/>
</dbReference>
<dbReference type="GO" id="GO:0008657">
    <property type="term" value="F:DNA topoisomerase type II (double strand cut, ATP-hydrolyzing) inhibitor activity"/>
    <property type="evidence" value="ECO:0007669"/>
    <property type="project" value="UniProtKB-UniRule"/>
</dbReference>
<dbReference type="GO" id="GO:0006355">
    <property type="term" value="P:regulation of DNA-templated transcription"/>
    <property type="evidence" value="ECO:0007669"/>
    <property type="project" value="InterPro"/>
</dbReference>
<accession>A0A850RPH4</accession>
<evidence type="ECO:0000256" key="4">
    <source>
        <dbReference type="SAM" id="MobiDB-lite"/>
    </source>
</evidence>
<dbReference type="InterPro" id="IPR013088">
    <property type="entry name" value="Znf_NHR/GATA"/>
</dbReference>
<feature type="region of interest" description="Disordered" evidence="4">
    <location>
        <begin position="44"/>
        <end position="67"/>
    </location>
</feature>
<comment type="caution">
    <text evidence="5">The sequence shown here is derived from an EMBL/GenBank/DDBJ whole genome shotgun (WGS) entry which is preliminary data.</text>
</comment>
<feature type="compositionally biased region" description="Acidic residues" evidence="4">
    <location>
        <begin position="48"/>
        <end position="59"/>
    </location>
</feature>
<evidence type="ECO:0000256" key="2">
    <source>
        <dbReference type="ARBA" id="ARBA00022833"/>
    </source>
</evidence>
<feature type="binding site" evidence="3">
    <location>
        <position position="10"/>
    </location>
    <ligand>
        <name>Zn(2+)</name>
        <dbReference type="ChEBI" id="CHEBI:29105"/>
    </ligand>
</feature>
<organism evidence="5 6">
    <name type="scientific">Allochromatium humboldtianum</name>
    <dbReference type="NCBI Taxonomy" id="504901"/>
    <lineage>
        <taxon>Bacteria</taxon>
        <taxon>Pseudomonadati</taxon>
        <taxon>Pseudomonadota</taxon>
        <taxon>Gammaproteobacteria</taxon>
        <taxon>Chromatiales</taxon>
        <taxon>Chromatiaceae</taxon>
        <taxon>Allochromatium</taxon>
    </lineage>
</organism>
<evidence type="ECO:0000313" key="6">
    <source>
        <dbReference type="Proteomes" id="UP000592294"/>
    </source>
</evidence>
<comment type="function">
    <text evidence="3">Inhibits all the catalytic activities of DNA gyrase by preventing its interaction with DNA. Acts by binding directly to the C-terminal domain of GyrB, which probably disrupts DNA binding by the gyrase.</text>
</comment>
<keyword evidence="2 3" id="KW-0862">Zinc</keyword>
<dbReference type="InterPro" id="IPR005584">
    <property type="entry name" value="DNA_gyrase_inhibitor_YacG"/>
</dbReference>